<feature type="domain" description="Peptidase M48" evidence="13">
    <location>
        <begin position="94"/>
        <end position="137"/>
    </location>
</feature>
<evidence type="ECO:0000256" key="10">
    <source>
        <dbReference type="ARBA" id="ARBA00023136"/>
    </source>
</evidence>
<evidence type="ECO:0000256" key="6">
    <source>
        <dbReference type="ARBA" id="ARBA00022801"/>
    </source>
</evidence>
<reference evidence="14" key="1">
    <citation type="submission" date="2024-06" db="EMBL/GenBank/DDBJ databases">
        <title>Genome Sequence of an extremely halophilic archaeon isolated from Permian era halite, Salado Formation, Carlsbad, New Mexico: Halobacterium sp. strain NMX12-1.</title>
        <authorList>
            <person name="Sotoa L."/>
            <person name="DasSarma P."/>
            <person name="Anton B.P."/>
            <person name="Vincze T."/>
            <person name="Verma I."/>
            <person name="Eralp B."/>
            <person name="Powers D.W."/>
            <person name="Dozier B.L."/>
            <person name="Roberts R.J."/>
            <person name="DasSarma S."/>
        </authorList>
    </citation>
    <scope>NUCLEOTIDE SEQUENCE</scope>
    <source>
        <strain evidence="14">NMX12-1</strain>
    </source>
</reference>
<dbReference type="InterPro" id="IPR050083">
    <property type="entry name" value="HtpX_protease"/>
</dbReference>
<dbReference type="RefSeq" id="WP_353634419.1">
    <property type="nucleotide sequence ID" value="NZ_CP159204.1"/>
</dbReference>
<dbReference type="PANTHER" id="PTHR43221:SF1">
    <property type="entry name" value="PROTEASE HTPX"/>
    <property type="match status" value="1"/>
</dbReference>
<evidence type="ECO:0000256" key="2">
    <source>
        <dbReference type="ARBA" id="ARBA00022475"/>
    </source>
</evidence>
<keyword evidence="6 11" id="KW-0378">Hydrolase</keyword>
<evidence type="ECO:0000259" key="13">
    <source>
        <dbReference type="Pfam" id="PF01435"/>
    </source>
</evidence>
<evidence type="ECO:0000256" key="7">
    <source>
        <dbReference type="ARBA" id="ARBA00022833"/>
    </source>
</evidence>
<keyword evidence="10 12" id="KW-0472">Membrane</keyword>
<gene>
    <name evidence="14" type="ORF">ABSL23_15425</name>
</gene>
<comment type="cofactor">
    <cofactor evidence="11">
        <name>Zn(2+)</name>
        <dbReference type="ChEBI" id="CHEBI:29105"/>
    </cofactor>
    <text evidence="11">Binds 1 zinc ion per subunit.</text>
</comment>
<evidence type="ECO:0000256" key="4">
    <source>
        <dbReference type="ARBA" id="ARBA00022692"/>
    </source>
</evidence>
<comment type="similarity">
    <text evidence="11">Belongs to the peptidase M48 family.</text>
</comment>
<dbReference type="GO" id="GO:0004222">
    <property type="term" value="F:metalloendopeptidase activity"/>
    <property type="evidence" value="ECO:0007669"/>
    <property type="project" value="InterPro"/>
</dbReference>
<evidence type="ECO:0000256" key="1">
    <source>
        <dbReference type="ARBA" id="ARBA00004651"/>
    </source>
</evidence>
<evidence type="ECO:0000256" key="3">
    <source>
        <dbReference type="ARBA" id="ARBA00022670"/>
    </source>
</evidence>
<keyword evidence="7 11" id="KW-0862">Zinc</keyword>
<dbReference type="KEGG" id="hanx:ABSL23_15425"/>
<sequence>MSGNFGYWGSGVLPVSGTALAVYYALYLIPVMLLTGMWLYNLSERIRGQLGIVRLLDNGEEYSSDVAPENVRVIVADRGNIPVIRAGMSLLCAQRYIVVSQVVVESLSRRELESVIAHEVYHIRNRDWLANLAATLLSGLVGGRNSILVFYDYPKVERAADDYAAEIVGEKYLISALDELELLRLKAAGGRVFWNEMSMREEGNSEDAGMRSYLFKFYDLLFGSLLIDVSHLSLEERTKRLED</sequence>
<protein>
    <submittedName>
        <fullName evidence="14">M48 family metalloprotease</fullName>
        <ecNumber evidence="14">3.4.24.-</ecNumber>
    </submittedName>
</protein>
<proteinExistence type="inferred from homology"/>
<dbReference type="Gene3D" id="3.30.2010.10">
    <property type="entry name" value="Metalloproteases ('zincins'), catalytic domain"/>
    <property type="match status" value="1"/>
</dbReference>
<evidence type="ECO:0000313" key="14">
    <source>
        <dbReference type="EMBL" id="XCF16615.1"/>
    </source>
</evidence>
<evidence type="ECO:0000256" key="11">
    <source>
        <dbReference type="RuleBase" id="RU003983"/>
    </source>
</evidence>
<dbReference type="GO" id="GO:0005886">
    <property type="term" value="C:plasma membrane"/>
    <property type="evidence" value="ECO:0007669"/>
    <property type="project" value="UniProtKB-SubCell"/>
</dbReference>
<name>A0AAU8CEE8_9EURY</name>
<evidence type="ECO:0000256" key="5">
    <source>
        <dbReference type="ARBA" id="ARBA00022723"/>
    </source>
</evidence>
<evidence type="ECO:0000256" key="12">
    <source>
        <dbReference type="SAM" id="Phobius"/>
    </source>
</evidence>
<keyword evidence="3 11" id="KW-0645">Protease</keyword>
<keyword evidence="9 11" id="KW-0482">Metalloprotease</keyword>
<feature type="transmembrane region" description="Helical" evidence="12">
    <location>
        <begin position="20"/>
        <end position="40"/>
    </location>
</feature>
<evidence type="ECO:0000256" key="9">
    <source>
        <dbReference type="ARBA" id="ARBA00023049"/>
    </source>
</evidence>
<dbReference type="EMBL" id="CP159204">
    <property type="protein sequence ID" value="XCF16615.1"/>
    <property type="molecule type" value="Genomic_DNA"/>
</dbReference>
<dbReference type="EC" id="3.4.24.-" evidence="14"/>
<keyword evidence="4 12" id="KW-0812">Transmembrane</keyword>
<accession>A0AAU8CEE8</accession>
<dbReference type="PANTHER" id="PTHR43221">
    <property type="entry name" value="PROTEASE HTPX"/>
    <property type="match status" value="1"/>
</dbReference>
<dbReference type="GeneID" id="91110568"/>
<keyword evidence="2" id="KW-1003">Cell membrane</keyword>
<organism evidence="14">
    <name type="scientific">Halobacterium sp. NMX12-1</name>
    <dbReference type="NCBI Taxonomy" id="3166650"/>
    <lineage>
        <taxon>Archaea</taxon>
        <taxon>Methanobacteriati</taxon>
        <taxon>Methanobacteriota</taxon>
        <taxon>Stenosarchaea group</taxon>
        <taxon>Halobacteria</taxon>
        <taxon>Halobacteriales</taxon>
        <taxon>Halobacteriaceae</taxon>
        <taxon>Halobacterium</taxon>
    </lineage>
</organism>
<keyword evidence="5" id="KW-0479">Metal-binding</keyword>
<dbReference type="GO" id="GO:0046872">
    <property type="term" value="F:metal ion binding"/>
    <property type="evidence" value="ECO:0007669"/>
    <property type="project" value="UniProtKB-KW"/>
</dbReference>
<dbReference type="AlphaFoldDB" id="A0AAU8CEE8"/>
<comment type="subcellular location">
    <subcellularLocation>
        <location evidence="1">Cell membrane</location>
        <topology evidence="1">Multi-pass membrane protein</topology>
    </subcellularLocation>
</comment>
<dbReference type="Pfam" id="PF01435">
    <property type="entry name" value="Peptidase_M48"/>
    <property type="match status" value="1"/>
</dbReference>
<dbReference type="GO" id="GO:0006508">
    <property type="term" value="P:proteolysis"/>
    <property type="evidence" value="ECO:0007669"/>
    <property type="project" value="UniProtKB-KW"/>
</dbReference>
<evidence type="ECO:0000256" key="8">
    <source>
        <dbReference type="ARBA" id="ARBA00022989"/>
    </source>
</evidence>
<dbReference type="InterPro" id="IPR001915">
    <property type="entry name" value="Peptidase_M48"/>
</dbReference>
<keyword evidence="8 12" id="KW-1133">Transmembrane helix</keyword>